<dbReference type="CDD" id="cd01949">
    <property type="entry name" value="GGDEF"/>
    <property type="match status" value="1"/>
</dbReference>
<dbReference type="InterPro" id="IPR000160">
    <property type="entry name" value="GGDEF_dom"/>
</dbReference>
<dbReference type="SUPFAM" id="SSF55073">
    <property type="entry name" value="Nucleotide cyclase"/>
    <property type="match status" value="1"/>
</dbReference>
<dbReference type="InterPro" id="IPR050469">
    <property type="entry name" value="Diguanylate_Cyclase"/>
</dbReference>
<feature type="domain" description="GGDEF" evidence="4">
    <location>
        <begin position="333"/>
        <end position="501"/>
    </location>
</feature>
<evidence type="ECO:0000313" key="6">
    <source>
        <dbReference type="Proteomes" id="UP000305887"/>
    </source>
</evidence>
<dbReference type="Proteomes" id="UP000305887">
    <property type="component" value="Unassembled WGS sequence"/>
</dbReference>
<evidence type="ECO:0000313" key="5">
    <source>
        <dbReference type="EMBL" id="TNC50096.1"/>
    </source>
</evidence>
<dbReference type="Gene3D" id="3.40.50.2300">
    <property type="match status" value="1"/>
</dbReference>
<organism evidence="5 6">
    <name type="scientific">Rubellimicrobium rubrum</name>
    <dbReference type="NCBI Taxonomy" id="2585369"/>
    <lineage>
        <taxon>Bacteria</taxon>
        <taxon>Pseudomonadati</taxon>
        <taxon>Pseudomonadota</taxon>
        <taxon>Alphaproteobacteria</taxon>
        <taxon>Rhodobacterales</taxon>
        <taxon>Roseobacteraceae</taxon>
        <taxon>Rubellimicrobium</taxon>
    </lineage>
</organism>
<dbReference type="EMBL" id="VDFU01000008">
    <property type="protein sequence ID" value="TNC50096.1"/>
    <property type="molecule type" value="Genomic_DNA"/>
</dbReference>
<accession>A0A5C4MVM4</accession>
<dbReference type="InterPro" id="IPR029787">
    <property type="entry name" value="Nucleotide_cyclase"/>
</dbReference>
<dbReference type="Pfam" id="PF00990">
    <property type="entry name" value="GGDEF"/>
    <property type="match status" value="1"/>
</dbReference>
<dbReference type="NCBIfam" id="TIGR00254">
    <property type="entry name" value="GGDEF"/>
    <property type="match status" value="1"/>
</dbReference>
<reference evidence="5 6" key="1">
    <citation type="submission" date="2019-06" db="EMBL/GenBank/DDBJ databases">
        <title>YIM 131921 draft genome.</title>
        <authorList>
            <person name="Jiang L."/>
        </authorList>
    </citation>
    <scope>NUCLEOTIDE SEQUENCE [LARGE SCALE GENOMIC DNA]</scope>
    <source>
        <strain evidence="5 6">YIM 131921</strain>
    </source>
</reference>
<proteinExistence type="predicted"/>
<dbReference type="GO" id="GO:0000160">
    <property type="term" value="P:phosphorelay signal transduction system"/>
    <property type="evidence" value="ECO:0007669"/>
    <property type="project" value="InterPro"/>
</dbReference>
<dbReference type="InterPro" id="IPR043128">
    <property type="entry name" value="Rev_trsase/Diguanyl_cyclase"/>
</dbReference>
<dbReference type="InterPro" id="IPR001789">
    <property type="entry name" value="Sig_transdc_resp-reg_receiver"/>
</dbReference>
<dbReference type="InterPro" id="IPR011006">
    <property type="entry name" value="CheY-like_superfamily"/>
</dbReference>
<name>A0A5C4MVM4_9RHOB</name>
<evidence type="ECO:0000259" key="3">
    <source>
        <dbReference type="PROSITE" id="PS50110"/>
    </source>
</evidence>
<dbReference type="PANTHER" id="PTHR45138">
    <property type="entry name" value="REGULATORY COMPONENTS OF SENSORY TRANSDUCTION SYSTEM"/>
    <property type="match status" value="1"/>
</dbReference>
<dbReference type="GO" id="GO:1902201">
    <property type="term" value="P:negative regulation of bacterial-type flagellum-dependent cell motility"/>
    <property type="evidence" value="ECO:0007669"/>
    <property type="project" value="TreeGrafter"/>
</dbReference>
<dbReference type="PROSITE" id="PS50887">
    <property type="entry name" value="GGDEF"/>
    <property type="match status" value="1"/>
</dbReference>
<feature type="domain" description="Response regulatory" evidence="3">
    <location>
        <begin position="7"/>
        <end position="122"/>
    </location>
</feature>
<dbReference type="PANTHER" id="PTHR45138:SF24">
    <property type="entry name" value="DIGUANYLATE CYCLASE DGCC-RELATED"/>
    <property type="match status" value="1"/>
</dbReference>
<dbReference type="SMART" id="SM00267">
    <property type="entry name" value="GGDEF"/>
    <property type="match status" value="1"/>
</dbReference>
<feature type="modified residue" description="4-aspartylphosphate" evidence="2">
    <location>
        <position position="56"/>
    </location>
</feature>
<keyword evidence="6" id="KW-1185">Reference proteome</keyword>
<gene>
    <name evidence="5" type="ORF">FHG66_09025</name>
</gene>
<dbReference type="GO" id="GO:0043709">
    <property type="term" value="P:cell adhesion involved in single-species biofilm formation"/>
    <property type="evidence" value="ECO:0007669"/>
    <property type="project" value="TreeGrafter"/>
</dbReference>
<dbReference type="GO" id="GO:0052621">
    <property type="term" value="F:diguanylate cyclase activity"/>
    <property type="evidence" value="ECO:0007669"/>
    <property type="project" value="UniProtKB-EC"/>
</dbReference>
<dbReference type="PROSITE" id="PS50110">
    <property type="entry name" value="RESPONSE_REGULATORY"/>
    <property type="match status" value="1"/>
</dbReference>
<sequence>MEMMGGHVLIVDRDPVRRAALGADLAEVGKKTAECGHPSDLPGLVAACRPDLLLLDLDEDGAAAIEAMEQARARPGSPLPTLALTPLGRPDLRLAALRAGAEDATSRGMAARLLQARVRSLLRGREASVDLGGPEEQALSLSGLSEEPAAFVAAPAPWRPAPTRVAVLSALRGASLPPGALAPLLGCEVTSLPLVTGLPTRLSPDLVVIDVSGMRGDLAQGARVLALLAELKGHADTRNAATLVLLPAEAIETAALALDLGAGDVVVGPVLLDEVAERARALLSRRAVAERFRAQIRRHLRAAVTDPLTGLHNLHHADPALRRMAEAMGQSGQGLAVMMLDIDHFKSINDRLGHAAGDRVLTEVARRLKARLRKGDLLARVGGEEFRAALPGCTPERARAIAEDLRQAVAARPFAVGPGRPSVSRRAVAAVGARASAPVAPAAKPTPGPATLTVTLSIGIATASAEDVAAGLSLPQLVARADAALYAAKDAGRNTVVLAPSGP</sequence>
<evidence type="ECO:0000256" key="2">
    <source>
        <dbReference type="PROSITE-ProRule" id="PRU00169"/>
    </source>
</evidence>
<dbReference type="AlphaFoldDB" id="A0A5C4MVM4"/>
<comment type="caution">
    <text evidence="5">The sequence shown here is derived from an EMBL/GenBank/DDBJ whole genome shotgun (WGS) entry which is preliminary data.</text>
</comment>
<evidence type="ECO:0000256" key="1">
    <source>
        <dbReference type="ARBA" id="ARBA00012528"/>
    </source>
</evidence>
<keyword evidence="2" id="KW-0597">Phosphoprotein</keyword>
<protein>
    <recommendedName>
        <fullName evidence="1">diguanylate cyclase</fullName>
        <ecNumber evidence="1">2.7.7.65</ecNumber>
    </recommendedName>
</protein>
<evidence type="ECO:0000259" key="4">
    <source>
        <dbReference type="PROSITE" id="PS50887"/>
    </source>
</evidence>
<dbReference type="SUPFAM" id="SSF52172">
    <property type="entry name" value="CheY-like"/>
    <property type="match status" value="2"/>
</dbReference>
<dbReference type="Gene3D" id="3.30.70.270">
    <property type="match status" value="1"/>
</dbReference>
<dbReference type="OrthoDB" id="9812260at2"/>
<dbReference type="EC" id="2.7.7.65" evidence="1"/>
<dbReference type="GO" id="GO:0005886">
    <property type="term" value="C:plasma membrane"/>
    <property type="evidence" value="ECO:0007669"/>
    <property type="project" value="TreeGrafter"/>
</dbReference>